<sequence>MRIMFTIWPMAAHLYPAVPLALALQSAGHEVCVASHPLLTRAITAAGLTAVGIGTEETMTPLAGAEEFMPDEEESERLLELLASDPADR</sequence>
<keyword evidence="2" id="KW-0732">Signal</keyword>
<dbReference type="Proteomes" id="UP001180503">
    <property type="component" value="Unassembled WGS sequence"/>
</dbReference>
<feature type="chain" id="PRO_5046943759" evidence="2">
    <location>
        <begin position="24"/>
        <end position="89"/>
    </location>
</feature>
<proteinExistence type="predicted"/>
<evidence type="ECO:0000259" key="3">
    <source>
        <dbReference type="Pfam" id="PF21036"/>
    </source>
</evidence>
<feature type="domain" description="Erythromycin biosynthesis protein CIII-like N-terminal" evidence="3">
    <location>
        <begin position="23"/>
        <end position="58"/>
    </location>
</feature>
<comment type="caution">
    <text evidence="4">The sequence shown here is derived from an EMBL/GenBank/DDBJ whole genome shotgun (WGS) entry which is preliminary data.</text>
</comment>
<name>A0ABU2QV91_9ACTN</name>
<dbReference type="InterPro" id="IPR048284">
    <property type="entry name" value="EryCIII-like_N"/>
</dbReference>
<dbReference type="EMBL" id="JAVRFB010000422">
    <property type="protein sequence ID" value="MDT0407174.1"/>
    <property type="molecule type" value="Genomic_DNA"/>
</dbReference>
<keyword evidence="1 4" id="KW-0808">Transferase</keyword>
<reference evidence="5" key="1">
    <citation type="submission" date="2023-07" db="EMBL/GenBank/DDBJ databases">
        <title>30 novel species of actinomycetes from the DSMZ collection.</title>
        <authorList>
            <person name="Nouioui I."/>
        </authorList>
    </citation>
    <scope>NUCLEOTIDE SEQUENCE [LARGE SCALE GENOMIC DNA]</scope>
    <source>
        <strain evidence="5">DSM 41635</strain>
    </source>
</reference>
<accession>A0ABU2QV91</accession>
<dbReference type="SUPFAM" id="SSF53756">
    <property type="entry name" value="UDP-Glycosyltransferase/glycogen phosphorylase"/>
    <property type="match status" value="1"/>
</dbReference>
<feature type="non-terminal residue" evidence="4">
    <location>
        <position position="89"/>
    </location>
</feature>
<evidence type="ECO:0000313" key="5">
    <source>
        <dbReference type="Proteomes" id="UP001180503"/>
    </source>
</evidence>
<dbReference type="Gene3D" id="3.40.50.2000">
    <property type="entry name" value="Glycogen Phosphorylase B"/>
    <property type="match status" value="1"/>
</dbReference>
<evidence type="ECO:0000256" key="2">
    <source>
        <dbReference type="SAM" id="SignalP"/>
    </source>
</evidence>
<feature type="signal peptide" evidence="2">
    <location>
        <begin position="1"/>
        <end position="23"/>
    </location>
</feature>
<dbReference type="Pfam" id="PF21036">
    <property type="entry name" value="EryCIII-like_N"/>
    <property type="match status" value="1"/>
</dbReference>
<gene>
    <name evidence="4" type="ORF">RM528_35645</name>
</gene>
<protein>
    <submittedName>
        <fullName evidence="4">Glycosyl transferase</fullName>
    </submittedName>
</protein>
<organism evidence="4 5">
    <name type="scientific">Streptomyces edwardsiae</name>
    <dbReference type="NCBI Taxonomy" id="3075527"/>
    <lineage>
        <taxon>Bacteria</taxon>
        <taxon>Bacillati</taxon>
        <taxon>Actinomycetota</taxon>
        <taxon>Actinomycetes</taxon>
        <taxon>Kitasatosporales</taxon>
        <taxon>Streptomycetaceae</taxon>
        <taxon>Streptomyces</taxon>
    </lineage>
</organism>
<evidence type="ECO:0000313" key="4">
    <source>
        <dbReference type="EMBL" id="MDT0407174.1"/>
    </source>
</evidence>
<evidence type="ECO:0000256" key="1">
    <source>
        <dbReference type="ARBA" id="ARBA00022679"/>
    </source>
</evidence>
<dbReference type="GO" id="GO:0016740">
    <property type="term" value="F:transferase activity"/>
    <property type="evidence" value="ECO:0007669"/>
    <property type="project" value="UniProtKB-KW"/>
</dbReference>